<dbReference type="InterPro" id="IPR008042">
    <property type="entry name" value="Retrotrans_Pao"/>
</dbReference>
<proteinExistence type="predicted"/>
<gene>
    <name evidence="1" type="ORF">AVEN_236126_1</name>
</gene>
<sequence>MKVEERLNAIQGICCENCLRKNHTTANYRINIGCKACKDRHHALLHLYKVNIPASNESNRNDMAVSSGIQLHTSRQSSSVLLSTAIIKVKSRWGKLIECKALVANASQLSLISQNLAEKLNLPLKNGLPVKGPSATPIAIPTQLGYILPGKIYTNKVPEAVIHSTLCDNLTKFRTLEEVHQTSQSTSGSGFPETFSHSKSIVGWVNTQWADDLLAGADSEEEAQSLIIEFQNLMKSGAFLLRKWSSSHESILQELDRSLVASKSIHSLGDEESKQRVLGMFWNLLSDSIQIRVVNAEIVNTKRKLLSIIAKTFDPLGLFSPSTIILKMMLQDLWKSKASWDDPVPPTIRDTWSKFRLEISHLNAISIPRFLGVDKESSIQLHGFCDASTKAFAAVVYIKNVLNNKVSIRKCQNSSCSY</sequence>
<dbReference type="EMBL" id="BGPR01001123">
    <property type="protein sequence ID" value="GBM46109.1"/>
    <property type="molecule type" value="Genomic_DNA"/>
</dbReference>
<evidence type="ECO:0000313" key="1">
    <source>
        <dbReference type="EMBL" id="GBM46109.1"/>
    </source>
</evidence>
<comment type="caution">
    <text evidence="1">The sequence shown here is derived from an EMBL/GenBank/DDBJ whole genome shotgun (WGS) entry which is preliminary data.</text>
</comment>
<evidence type="ECO:0000313" key="2">
    <source>
        <dbReference type="Proteomes" id="UP000499080"/>
    </source>
</evidence>
<dbReference type="AlphaFoldDB" id="A0A4Y2G0F4"/>
<organism evidence="1 2">
    <name type="scientific">Araneus ventricosus</name>
    <name type="common">Orbweaver spider</name>
    <name type="synonym">Epeira ventricosa</name>
    <dbReference type="NCBI Taxonomy" id="182803"/>
    <lineage>
        <taxon>Eukaryota</taxon>
        <taxon>Metazoa</taxon>
        <taxon>Ecdysozoa</taxon>
        <taxon>Arthropoda</taxon>
        <taxon>Chelicerata</taxon>
        <taxon>Arachnida</taxon>
        <taxon>Araneae</taxon>
        <taxon>Araneomorphae</taxon>
        <taxon>Entelegynae</taxon>
        <taxon>Araneoidea</taxon>
        <taxon>Araneidae</taxon>
        <taxon>Araneus</taxon>
    </lineage>
</organism>
<evidence type="ECO:0008006" key="3">
    <source>
        <dbReference type="Google" id="ProtNLM"/>
    </source>
</evidence>
<keyword evidence="2" id="KW-1185">Reference proteome</keyword>
<dbReference type="PANTHER" id="PTHR47331">
    <property type="entry name" value="PHD-TYPE DOMAIN-CONTAINING PROTEIN"/>
    <property type="match status" value="1"/>
</dbReference>
<dbReference type="OrthoDB" id="6425321at2759"/>
<accession>A0A4Y2G0F4</accession>
<dbReference type="Proteomes" id="UP000499080">
    <property type="component" value="Unassembled WGS sequence"/>
</dbReference>
<protein>
    <recommendedName>
        <fullName evidence="3">Peptidase aspartic putative domain-containing protein</fullName>
    </recommendedName>
</protein>
<dbReference type="Pfam" id="PF05380">
    <property type="entry name" value="Peptidase_A17"/>
    <property type="match status" value="1"/>
</dbReference>
<name>A0A4Y2G0F4_ARAVE</name>
<reference evidence="1 2" key="1">
    <citation type="journal article" date="2019" name="Sci. Rep.">
        <title>Orb-weaving spider Araneus ventricosus genome elucidates the spidroin gene catalogue.</title>
        <authorList>
            <person name="Kono N."/>
            <person name="Nakamura H."/>
            <person name="Ohtoshi R."/>
            <person name="Moran D.A.P."/>
            <person name="Shinohara A."/>
            <person name="Yoshida Y."/>
            <person name="Fujiwara M."/>
            <person name="Mori M."/>
            <person name="Tomita M."/>
            <person name="Arakawa K."/>
        </authorList>
    </citation>
    <scope>NUCLEOTIDE SEQUENCE [LARGE SCALE GENOMIC DNA]</scope>
</reference>